<gene>
    <name evidence="1" type="ORF">MM236_01590</name>
</gene>
<name>A0ABS9UJW8_9BACT</name>
<reference evidence="1" key="1">
    <citation type="submission" date="2022-03" db="EMBL/GenBank/DDBJ databases">
        <title>De novo assembled genomes of Belliella spp. (Cyclobacteriaceae) strains.</title>
        <authorList>
            <person name="Szabo A."/>
            <person name="Korponai K."/>
            <person name="Felfoldi T."/>
        </authorList>
    </citation>
    <scope>NUCLEOTIDE SEQUENCE</scope>
    <source>
        <strain evidence="1">DSM 107340</strain>
    </source>
</reference>
<organism evidence="1 2">
    <name type="scientific">Belliella calami</name>
    <dbReference type="NCBI Taxonomy" id="2923436"/>
    <lineage>
        <taxon>Bacteria</taxon>
        <taxon>Pseudomonadati</taxon>
        <taxon>Bacteroidota</taxon>
        <taxon>Cytophagia</taxon>
        <taxon>Cytophagales</taxon>
        <taxon>Cyclobacteriaceae</taxon>
        <taxon>Belliella</taxon>
    </lineage>
</organism>
<evidence type="ECO:0000313" key="1">
    <source>
        <dbReference type="EMBL" id="MCH7396654.1"/>
    </source>
</evidence>
<accession>A0ABS9UJW8</accession>
<evidence type="ECO:0000313" key="2">
    <source>
        <dbReference type="Proteomes" id="UP001165488"/>
    </source>
</evidence>
<proteinExistence type="predicted"/>
<sequence>MKSIELIYSMKTNLILLFCISILFSCNVEKEKQQEYLRMVGDIEFDPKLDDPEFKLCYNDSAVFQYFSFSSLETFVGEKEAIDDYFKEKYKPVDINESGWIRIRFIVNCKGETGRFRMIESDEDYKERPFNKKISSQLMALTKSLEGWQGFENKEHPLDYYQYLVFKISNGAIEQILP</sequence>
<comment type="caution">
    <text evidence="1">The sequence shown here is derived from an EMBL/GenBank/DDBJ whole genome shotgun (WGS) entry which is preliminary data.</text>
</comment>
<dbReference type="PROSITE" id="PS51257">
    <property type="entry name" value="PROKAR_LIPOPROTEIN"/>
    <property type="match status" value="1"/>
</dbReference>
<dbReference type="EMBL" id="JAKZGS010000001">
    <property type="protein sequence ID" value="MCH7396654.1"/>
    <property type="molecule type" value="Genomic_DNA"/>
</dbReference>
<dbReference type="RefSeq" id="WP_241273175.1">
    <property type="nucleotide sequence ID" value="NZ_JAKZGS010000001.1"/>
</dbReference>
<protein>
    <recommendedName>
        <fullName evidence="3">TonB C-terminal domain-containing protein</fullName>
    </recommendedName>
</protein>
<dbReference type="Proteomes" id="UP001165488">
    <property type="component" value="Unassembled WGS sequence"/>
</dbReference>
<evidence type="ECO:0008006" key="3">
    <source>
        <dbReference type="Google" id="ProtNLM"/>
    </source>
</evidence>
<keyword evidence="2" id="KW-1185">Reference proteome</keyword>